<dbReference type="SMART" id="SM00354">
    <property type="entry name" value="HTH_LACI"/>
    <property type="match status" value="1"/>
</dbReference>
<protein>
    <submittedName>
        <fullName evidence="5">LacI family transcriptional regulator</fullName>
    </submittedName>
</protein>
<evidence type="ECO:0000256" key="3">
    <source>
        <dbReference type="ARBA" id="ARBA00023163"/>
    </source>
</evidence>
<keyword evidence="6" id="KW-1185">Reference proteome</keyword>
<dbReference type="InterPro" id="IPR010982">
    <property type="entry name" value="Lambda_DNA-bd_dom_sf"/>
</dbReference>
<reference evidence="6" key="1">
    <citation type="journal article" date="2019" name="Int. J. Syst. Evol. Microbiol.">
        <title>The Global Catalogue of Microorganisms (GCM) 10K type strain sequencing project: providing services to taxonomists for standard genome sequencing and annotation.</title>
        <authorList>
            <consortium name="The Broad Institute Genomics Platform"/>
            <consortium name="The Broad Institute Genome Sequencing Center for Infectious Disease"/>
            <person name="Wu L."/>
            <person name="Ma J."/>
        </authorList>
    </citation>
    <scope>NUCLEOTIDE SEQUENCE [LARGE SCALE GENOMIC DNA]</scope>
    <source>
        <strain evidence="6">NBRC 108725</strain>
    </source>
</reference>
<dbReference type="PANTHER" id="PTHR30146">
    <property type="entry name" value="LACI-RELATED TRANSCRIPTIONAL REPRESSOR"/>
    <property type="match status" value="1"/>
</dbReference>
<evidence type="ECO:0000313" key="6">
    <source>
        <dbReference type="Proteomes" id="UP001321498"/>
    </source>
</evidence>
<dbReference type="PANTHER" id="PTHR30146:SF109">
    <property type="entry name" value="HTH-TYPE TRANSCRIPTIONAL REGULATOR GALS"/>
    <property type="match status" value="1"/>
</dbReference>
<gene>
    <name evidence="5" type="ORF">GCM10025866_20920</name>
</gene>
<keyword evidence="3" id="KW-0804">Transcription</keyword>
<dbReference type="SUPFAM" id="SSF53822">
    <property type="entry name" value="Periplasmic binding protein-like I"/>
    <property type="match status" value="1"/>
</dbReference>
<evidence type="ECO:0000313" key="5">
    <source>
        <dbReference type="EMBL" id="BDZ46183.1"/>
    </source>
</evidence>
<dbReference type="Proteomes" id="UP001321498">
    <property type="component" value="Chromosome"/>
</dbReference>
<sequence>MAVEPRSDPIAVDDARAGGEDDRARAATIFDVARLAGVSHQTVSRVINEHPNVRAATRERVQQAIQQLRYRPYTAARALVTRRSRTIGLITMGGQDWGPSLTAMHFNEAAREARYAVSMVSLLSTDEAALRDSVERLLRQSVEAVVLVAEDRNALQLLQRIELGVPLIALDPSDSAGTLTVALDQYAGARGAVRHLVELGHRSILHLAGPRVSPAAAERERGWRDELAKHGLVAREPGVGDWSPSSGALFGRQLDLSVPFTAVFSSNDQMAVGLMHVLVERGLSVPADVSVVGFDDIPEAEYLMPPLTTVRQDFERLGRDMMARVAAVLSEVPEIPPARAVPELIVRASTAPPPSKS</sequence>
<dbReference type="PROSITE" id="PS50932">
    <property type="entry name" value="HTH_LACI_2"/>
    <property type="match status" value="1"/>
</dbReference>
<dbReference type="Gene3D" id="1.10.260.40">
    <property type="entry name" value="lambda repressor-like DNA-binding domains"/>
    <property type="match status" value="1"/>
</dbReference>
<proteinExistence type="predicted"/>
<dbReference type="PRINTS" id="PR00036">
    <property type="entry name" value="HTHLACI"/>
</dbReference>
<dbReference type="InterPro" id="IPR028082">
    <property type="entry name" value="Peripla_BP_I"/>
</dbReference>
<keyword evidence="1" id="KW-0805">Transcription regulation</keyword>
<dbReference type="CDD" id="cd01574">
    <property type="entry name" value="PBP1_LacI"/>
    <property type="match status" value="1"/>
</dbReference>
<dbReference type="EMBL" id="AP027731">
    <property type="protein sequence ID" value="BDZ46183.1"/>
    <property type="molecule type" value="Genomic_DNA"/>
</dbReference>
<dbReference type="RefSeq" id="WP_286276282.1">
    <property type="nucleotide sequence ID" value="NZ_AP027731.1"/>
</dbReference>
<dbReference type="PROSITE" id="PS00356">
    <property type="entry name" value="HTH_LACI_1"/>
    <property type="match status" value="1"/>
</dbReference>
<name>A0ABN6XML9_9MICO</name>
<accession>A0ABN6XML9</accession>
<evidence type="ECO:0000259" key="4">
    <source>
        <dbReference type="PROSITE" id="PS50932"/>
    </source>
</evidence>
<evidence type="ECO:0000256" key="1">
    <source>
        <dbReference type="ARBA" id="ARBA00023015"/>
    </source>
</evidence>
<feature type="domain" description="HTH lacI-type" evidence="4">
    <location>
        <begin position="27"/>
        <end position="81"/>
    </location>
</feature>
<dbReference type="Gene3D" id="3.40.50.2300">
    <property type="match status" value="2"/>
</dbReference>
<dbReference type="CDD" id="cd01392">
    <property type="entry name" value="HTH_LacI"/>
    <property type="match status" value="1"/>
</dbReference>
<dbReference type="InterPro" id="IPR046335">
    <property type="entry name" value="LacI/GalR-like_sensor"/>
</dbReference>
<dbReference type="Pfam" id="PF13377">
    <property type="entry name" value="Peripla_BP_3"/>
    <property type="match status" value="1"/>
</dbReference>
<keyword evidence="2" id="KW-0238">DNA-binding</keyword>
<evidence type="ECO:0000256" key="2">
    <source>
        <dbReference type="ARBA" id="ARBA00023125"/>
    </source>
</evidence>
<dbReference type="SUPFAM" id="SSF47413">
    <property type="entry name" value="lambda repressor-like DNA-binding domains"/>
    <property type="match status" value="1"/>
</dbReference>
<organism evidence="5 6">
    <name type="scientific">Naasia aerilata</name>
    <dbReference type="NCBI Taxonomy" id="1162966"/>
    <lineage>
        <taxon>Bacteria</taxon>
        <taxon>Bacillati</taxon>
        <taxon>Actinomycetota</taxon>
        <taxon>Actinomycetes</taxon>
        <taxon>Micrococcales</taxon>
        <taxon>Microbacteriaceae</taxon>
        <taxon>Naasia</taxon>
    </lineage>
</organism>
<dbReference type="InterPro" id="IPR000843">
    <property type="entry name" value="HTH_LacI"/>
</dbReference>
<dbReference type="Pfam" id="PF00356">
    <property type="entry name" value="LacI"/>
    <property type="match status" value="1"/>
</dbReference>